<protein>
    <recommendedName>
        <fullName evidence="9">Sulfhydryl oxidase</fullName>
        <ecNumber evidence="9">1.8.3.2</ecNumber>
    </recommendedName>
</protein>
<dbReference type="OrthoDB" id="17199at2759"/>
<dbReference type="FunFam" id="1.20.120.310:FF:000003">
    <property type="entry name" value="Sulfhydryl oxidase"/>
    <property type="match status" value="1"/>
</dbReference>
<evidence type="ECO:0000256" key="7">
    <source>
        <dbReference type="ARBA" id="ARBA00023157"/>
    </source>
</evidence>
<evidence type="ECO:0000259" key="10">
    <source>
        <dbReference type="PROSITE" id="PS51324"/>
    </source>
</evidence>
<comment type="cofactor">
    <cofactor evidence="1 9">
        <name>FAD</name>
        <dbReference type="ChEBI" id="CHEBI:57692"/>
    </cofactor>
</comment>
<evidence type="ECO:0000313" key="12">
    <source>
        <dbReference type="Proteomes" id="UP000887116"/>
    </source>
</evidence>
<dbReference type="GO" id="GO:0016971">
    <property type="term" value="F:flavin-dependent sulfhydryl oxidase activity"/>
    <property type="evidence" value="ECO:0007669"/>
    <property type="project" value="InterPro"/>
</dbReference>
<organism evidence="11 12">
    <name type="scientific">Trichonephila clavata</name>
    <name type="common">Joro spider</name>
    <name type="synonym">Nephila clavata</name>
    <dbReference type="NCBI Taxonomy" id="2740835"/>
    <lineage>
        <taxon>Eukaryota</taxon>
        <taxon>Metazoa</taxon>
        <taxon>Ecdysozoa</taxon>
        <taxon>Arthropoda</taxon>
        <taxon>Chelicerata</taxon>
        <taxon>Arachnida</taxon>
        <taxon>Araneae</taxon>
        <taxon>Araneomorphae</taxon>
        <taxon>Entelegynae</taxon>
        <taxon>Araneoidea</taxon>
        <taxon>Nephilidae</taxon>
        <taxon>Trichonephila</taxon>
    </lineage>
</organism>
<comment type="catalytic activity">
    <reaction evidence="8 9">
        <text>2 R'C(R)SH + O2 = R'C(R)S-S(R)CR' + H2O2</text>
        <dbReference type="Rhea" id="RHEA:17357"/>
        <dbReference type="ChEBI" id="CHEBI:15379"/>
        <dbReference type="ChEBI" id="CHEBI:16240"/>
        <dbReference type="ChEBI" id="CHEBI:16520"/>
        <dbReference type="ChEBI" id="CHEBI:17412"/>
        <dbReference type="EC" id="1.8.3.2"/>
    </reaction>
</comment>
<evidence type="ECO:0000256" key="2">
    <source>
        <dbReference type="ARBA" id="ARBA00004569"/>
    </source>
</evidence>
<evidence type="ECO:0000256" key="3">
    <source>
        <dbReference type="ARBA" id="ARBA00022630"/>
    </source>
</evidence>
<evidence type="ECO:0000256" key="8">
    <source>
        <dbReference type="ARBA" id="ARBA00048864"/>
    </source>
</evidence>
<keyword evidence="3 9" id="KW-0285">Flavoprotein</keyword>
<dbReference type="PROSITE" id="PS51324">
    <property type="entry name" value="ERV_ALR"/>
    <property type="match status" value="1"/>
</dbReference>
<keyword evidence="5 9" id="KW-0560">Oxidoreductase</keyword>
<dbReference type="PANTHER" id="PTHR12645:SF0">
    <property type="entry name" value="FAD-LINKED SULFHYDRYL OXIDASE ALR"/>
    <property type="match status" value="1"/>
</dbReference>
<dbReference type="Proteomes" id="UP000887116">
    <property type="component" value="Unassembled WGS sequence"/>
</dbReference>
<name>A0A8X6F2F0_TRICU</name>
<evidence type="ECO:0000256" key="1">
    <source>
        <dbReference type="ARBA" id="ARBA00001974"/>
    </source>
</evidence>
<comment type="caution">
    <text evidence="11">The sequence shown here is derived from an EMBL/GenBank/DDBJ whole genome shotgun (WGS) entry which is preliminary data.</text>
</comment>
<evidence type="ECO:0000256" key="4">
    <source>
        <dbReference type="ARBA" id="ARBA00022827"/>
    </source>
</evidence>
<keyword evidence="12" id="KW-1185">Reference proteome</keyword>
<dbReference type="Gene3D" id="1.20.120.310">
    <property type="entry name" value="ERV/ALR sulfhydryl oxidase domain"/>
    <property type="match status" value="1"/>
</dbReference>
<comment type="subcellular location">
    <subcellularLocation>
        <location evidence="2">Mitochondrion intermembrane space</location>
    </subcellularLocation>
</comment>
<keyword evidence="7" id="KW-1015">Disulfide bond</keyword>
<dbReference type="GO" id="GO:0050660">
    <property type="term" value="F:flavin adenine dinucleotide binding"/>
    <property type="evidence" value="ECO:0007669"/>
    <property type="project" value="TreeGrafter"/>
</dbReference>
<evidence type="ECO:0000256" key="9">
    <source>
        <dbReference type="RuleBase" id="RU371123"/>
    </source>
</evidence>
<keyword evidence="4 9" id="KW-0274">FAD</keyword>
<gene>
    <name evidence="11" type="primary">Gfer</name>
    <name evidence="11" type="ORF">TNCT_95911</name>
</gene>
<accession>A0A8X6F2F0</accession>
<reference evidence="11" key="1">
    <citation type="submission" date="2020-07" db="EMBL/GenBank/DDBJ databases">
        <title>Multicomponent nature underlies the extraordinary mechanical properties of spider dragline silk.</title>
        <authorList>
            <person name="Kono N."/>
            <person name="Nakamura H."/>
            <person name="Mori M."/>
            <person name="Yoshida Y."/>
            <person name="Ohtoshi R."/>
            <person name="Malay A.D."/>
            <person name="Moran D.A.P."/>
            <person name="Tomita M."/>
            <person name="Numata K."/>
            <person name="Arakawa K."/>
        </authorList>
    </citation>
    <scope>NUCLEOTIDE SEQUENCE</scope>
</reference>
<dbReference type="EC" id="1.8.3.2" evidence="9"/>
<proteinExistence type="predicted"/>
<dbReference type="InterPro" id="IPR036774">
    <property type="entry name" value="ERV/ALR_sulphydryl_oxid_sf"/>
</dbReference>
<keyword evidence="6" id="KW-0496">Mitochondrion</keyword>
<dbReference type="PANTHER" id="PTHR12645">
    <property type="entry name" value="ALR/ERV"/>
    <property type="match status" value="1"/>
</dbReference>
<dbReference type="InterPro" id="IPR039799">
    <property type="entry name" value="ALR/ERV"/>
</dbReference>
<evidence type="ECO:0000256" key="6">
    <source>
        <dbReference type="ARBA" id="ARBA00023128"/>
    </source>
</evidence>
<evidence type="ECO:0000313" key="11">
    <source>
        <dbReference type="EMBL" id="GFQ67619.1"/>
    </source>
</evidence>
<dbReference type="AlphaFoldDB" id="A0A8X6F2F0"/>
<dbReference type="EMBL" id="BMAO01020474">
    <property type="protein sequence ID" value="GFQ67619.1"/>
    <property type="molecule type" value="Genomic_DNA"/>
</dbReference>
<sequence>MSSRYSAYDENALKSEKCRACTDFTSWTKKQPTSEKITNKKIITSQEVEKSKECPLDREELGRSTWSFLHTMAAYFPEKPSKDQQNDMKNFIGLFSKFYPCKECAEDFREEISTNPPATSSRVDLSQWMCKAHNNVNKKLGKPLFDCSTVDERWLHGWKDGSCD</sequence>
<evidence type="ECO:0000256" key="5">
    <source>
        <dbReference type="ARBA" id="ARBA00023002"/>
    </source>
</evidence>
<dbReference type="GO" id="GO:0005758">
    <property type="term" value="C:mitochondrial intermembrane space"/>
    <property type="evidence" value="ECO:0007669"/>
    <property type="project" value="UniProtKB-SubCell"/>
</dbReference>
<dbReference type="SUPFAM" id="SSF69000">
    <property type="entry name" value="FAD-dependent thiol oxidase"/>
    <property type="match status" value="1"/>
</dbReference>
<dbReference type="InterPro" id="IPR017905">
    <property type="entry name" value="ERV/ALR_sulphydryl_oxidase"/>
</dbReference>
<feature type="domain" description="ERV/ALR sulfhydryl oxidase" evidence="10">
    <location>
        <begin position="54"/>
        <end position="154"/>
    </location>
</feature>
<dbReference type="Pfam" id="PF04777">
    <property type="entry name" value="Evr1_Alr"/>
    <property type="match status" value="1"/>
</dbReference>